<proteinExistence type="predicted"/>
<dbReference type="EMBL" id="OBQK01000001">
    <property type="protein sequence ID" value="SOC52063.1"/>
    <property type="molecule type" value="Genomic_DNA"/>
</dbReference>
<feature type="chain" id="PRO_5013329813" evidence="3">
    <location>
        <begin position="24"/>
        <end position="357"/>
    </location>
</feature>
<keyword evidence="1" id="KW-0378">Hydrolase</keyword>
<feature type="signal peptide" evidence="3">
    <location>
        <begin position="1"/>
        <end position="23"/>
    </location>
</feature>
<evidence type="ECO:0000256" key="1">
    <source>
        <dbReference type="ARBA" id="ARBA00022801"/>
    </source>
</evidence>
<accession>A0A285VDJ9</accession>
<evidence type="ECO:0000256" key="2">
    <source>
        <dbReference type="SAM" id="MobiDB-lite"/>
    </source>
</evidence>
<keyword evidence="3" id="KW-0732">Signal</keyword>
<sequence length="357" mass="36936">MGTTSRLLALGLAALLVGCTAPSGPSGPVPGSTSVTAPATPGATALPDGEATPDATATPDGEAIPDPAATSAGGPADAASSPTKVLLLMEENTQVGEVLGAGRTPYLEGVVGQAARVTDMQAGYPTLCPSLPAYLLLTSGSTHGVCNSDGPGALQVEAPNLFEEVATSGREWRVYAEGMRTTCQRQDSDDGRYAVRHTAAPYYPSEAERCERWQVPLGDTEGGALRDGLASGLPAFSLVVPDLCHDMHGGDACTGERVEEGDAWLSRWLPRILGSTDYRSGDLLVVLTWDEGSPLSNDIATLVFHPALAGTTVDRPTDHCDTLRTMSEVLDVPALGCAAQAVGLVEAEDLGLDLDRR</sequence>
<name>A0A285VDJ9_9MICO</name>
<gene>
    <name evidence="4" type="ORF">SAMN05421879_101401</name>
</gene>
<evidence type="ECO:0000313" key="4">
    <source>
        <dbReference type="EMBL" id="SOC52063.1"/>
    </source>
</evidence>
<dbReference type="AlphaFoldDB" id="A0A285VDJ9"/>
<protein>
    <submittedName>
        <fullName evidence="4">Phosphoesterase family protein</fullName>
    </submittedName>
</protein>
<evidence type="ECO:0000313" key="5">
    <source>
        <dbReference type="Proteomes" id="UP000219688"/>
    </source>
</evidence>
<feature type="region of interest" description="Disordered" evidence="2">
    <location>
        <begin position="23"/>
        <end position="79"/>
    </location>
</feature>
<feature type="compositionally biased region" description="Low complexity" evidence="2">
    <location>
        <begin position="23"/>
        <end position="47"/>
    </location>
</feature>
<dbReference type="PROSITE" id="PS51257">
    <property type="entry name" value="PROKAR_LIPOPROTEIN"/>
    <property type="match status" value="1"/>
</dbReference>
<dbReference type="InterPro" id="IPR007312">
    <property type="entry name" value="Phosphoesterase"/>
</dbReference>
<reference evidence="5" key="1">
    <citation type="submission" date="2017-08" db="EMBL/GenBank/DDBJ databases">
        <authorList>
            <person name="Varghese N."/>
            <person name="Submissions S."/>
        </authorList>
    </citation>
    <scope>NUCLEOTIDE SEQUENCE [LARGE SCALE GENOMIC DNA]</scope>
    <source>
        <strain evidence="5">USBA17B2</strain>
    </source>
</reference>
<keyword evidence="5" id="KW-1185">Reference proteome</keyword>
<dbReference type="RefSeq" id="WP_097186596.1">
    <property type="nucleotide sequence ID" value="NZ_OBQK01000001.1"/>
</dbReference>
<feature type="compositionally biased region" description="Low complexity" evidence="2">
    <location>
        <begin position="65"/>
        <end position="79"/>
    </location>
</feature>
<dbReference type="Pfam" id="PF04185">
    <property type="entry name" value="Phosphoesterase"/>
    <property type="match status" value="1"/>
</dbReference>
<dbReference type="Proteomes" id="UP000219688">
    <property type="component" value="Unassembled WGS sequence"/>
</dbReference>
<evidence type="ECO:0000256" key="3">
    <source>
        <dbReference type="SAM" id="SignalP"/>
    </source>
</evidence>
<dbReference type="GO" id="GO:0016788">
    <property type="term" value="F:hydrolase activity, acting on ester bonds"/>
    <property type="evidence" value="ECO:0007669"/>
    <property type="project" value="InterPro"/>
</dbReference>
<organism evidence="4 5">
    <name type="scientific">Ornithinimicrobium cerasi</name>
    <dbReference type="NCBI Taxonomy" id="2248773"/>
    <lineage>
        <taxon>Bacteria</taxon>
        <taxon>Bacillati</taxon>
        <taxon>Actinomycetota</taxon>
        <taxon>Actinomycetes</taxon>
        <taxon>Micrococcales</taxon>
        <taxon>Ornithinimicrobiaceae</taxon>
        <taxon>Ornithinimicrobium</taxon>
    </lineage>
</organism>